<dbReference type="RefSeq" id="WP_177170595.1">
    <property type="nucleotide sequence ID" value="NZ_CALJFH010000024.1"/>
</dbReference>
<dbReference type="STRING" id="576131.SAMN05444486_101174"/>
<feature type="binding site" evidence="3">
    <location>
        <position position="110"/>
    </location>
    <ligand>
        <name>L-histidine</name>
        <dbReference type="ChEBI" id="CHEBI:57595"/>
    </ligand>
</feature>
<dbReference type="Pfam" id="PF13393">
    <property type="entry name" value="tRNA-synt_His"/>
    <property type="match status" value="2"/>
</dbReference>
<dbReference type="InterPro" id="IPR041715">
    <property type="entry name" value="HisRS-like_core"/>
</dbReference>
<evidence type="ECO:0000259" key="4">
    <source>
        <dbReference type="PROSITE" id="PS50862"/>
    </source>
</evidence>
<dbReference type="GO" id="GO:0005737">
    <property type="term" value="C:cytoplasm"/>
    <property type="evidence" value="ECO:0007669"/>
    <property type="project" value="InterPro"/>
</dbReference>
<organism evidence="5 6">
    <name type="scientific">Lentibacter algarum</name>
    <dbReference type="NCBI Taxonomy" id="576131"/>
    <lineage>
        <taxon>Bacteria</taxon>
        <taxon>Pseudomonadati</taxon>
        <taxon>Pseudomonadota</taxon>
        <taxon>Alphaproteobacteria</taxon>
        <taxon>Rhodobacterales</taxon>
        <taxon>Roseobacteraceae</taxon>
        <taxon>Lentibacter</taxon>
    </lineage>
</organism>
<reference evidence="5 6" key="1">
    <citation type="submission" date="2016-10" db="EMBL/GenBank/DDBJ databases">
        <authorList>
            <person name="de Groot N.N."/>
        </authorList>
    </citation>
    <scope>NUCLEOTIDE SEQUENCE [LARGE SCALE GENOMIC DNA]</scope>
    <source>
        <strain evidence="5 6">DSM 24677</strain>
    </source>
</reference>
<dbReference type="PIRSF" id="PIRSF001549">
    <property type="entry name" value="His-tRNA_synth"/>
    <property type="match status" value="1"/>
</dbReference>
<dbReference type="PANTHER" id="PTHR43707:SF1">
    <property type="entry name" value="HISTIDINE--TRNA LIGASE, MITOCHONDRIAL-RELATED"/>
    <property type="match status" value="1"/>
</dbReference>
<dbReference type="PROSITE" id="PS50862">
    <property type="entry name" value="AA_TRNA_LIGASE_II"/>
    <property type="match status" value="1"/>
</dbReference>
<evidence type="ECO:0000313" key="5">
    <source>
        <dbReference type="EMBL" id="SDY09696.1"/>
    </source>
</evidence>
<evidence type="ECO:0000313" key="6">
    <source>
        <dbReference type="Proteomes" id="UP000199026"/>
    </source>
</evidence>
<dbReference type="InterPro" id="IPR045864">
    <property type="entry name" value="aa-tRNA-synth_II/BPL/LPL"/>
</dbReference>
<keyword evidence="6" id="KW-1185">Reference proteome</keyword>
<protein>
    <recommendedName>
        <fullName evidence="2">Histidine--tRNA ligase</fullName>
    </recommendedName>
</protein>
<name>A0A1H3H2E2_9RHOB</name>
<dbReference type="InterPro" id="IPR004516">
    <property type="entry name" value="HisRS/HisZ"/>
</dbReference>
<evidence type="ECO:0000256" key="1">
    <source>
        <dbReference type="ARBA" id="ARBA00011738"/>
    </source>
</evidence>
<dbReference type="EMBL" id="FNPR01000001">
    <property type="protein sequence ID" value="SDY09696.1"/>
    <property type="molecule type" value="Genomic_DNA"/>
</dbReference>
<dbReference type="NCBIfam" id="NF008952">
    <property type="entry name" value="PRK12295.1-5"/>
    <property type="match status" value="1"/>
</dbReference>
<keyword evidence="5" id="KW-0808">Transferase</keyword>
<dbReference type="Proteomes" id="UP000199026">
    <property type="component" value="Unassembled WGS sequence"/>
</dbReference>
<dbReference type="GeneID" id="78122983"/>
<dbReference type="Gene3D" id="3.30.930.10">
    <property type="entry name" value="Bira Bifunctional Protein, Domain 2"/>
    <property type="match status" value="1"/>
</dbReference>
<gene>
    <name evidence="5" type="ORF">SAMN05444486_101174</name>
</gene>
<feature type="binding site" evidence="3">
    <location>
        <begin position="304"/>
        <end position="305"/>
    </location>
    <ligand>
        <name>L-histidine</name>
        <dbReference type="ChEBI" id="CHEBI:57595"/>
    </ligand>
</feature>
<dbReference type="AlphaFoldDB" id="A0A1H3H2E2"/>
<feature type="binding site" evidence="3">
    <location>
        <begin position="65"/>
        <end position="67"/>
    </location>
    <ligand>
        <name>L-histidine</name>
        <dbReference type="ChEBI" id="CHEBI:57595"/>
    </ligand>
</feature>
<dbReference type="PANTHER" id="PTHR43707">
    <property type="entry name" value="HISTIDYL-TRNA SYNTHETASE"/>
    <property type="match status" value="1"/>
</dbReference>
<comment type="subunit">
    <text evidence="1">Homodimer.</text>
</comment>
<dbReference type="SUPFAM" id="SSF55681">
    <property type="entry name" value="Class II aaRS and biotin synthetases"/>
    <property type="match status" value="1"/>
</dbReference>
<dbReference type="GO" id="GO:0004821">
    <property type="term" value="F:histidine-tRNA ligase activity"/>
    <property type="evidence" value="ECO:0007669"/>
    <property type="project" value="TreeGrafter"/>
</dbReference>
<dbReference type="InterPro" id="IPR006195">
    <property type="entry name" value="aa-tRNA-synth_II"/>
</dbReference>
<sequence>MPEGMAKRAEAARVRAMFEAAGALAVEAAVLQPAELLLDLYGEDIRARAYVTSDALRGEQMLRPDFTVPVVQMHMQHGAEPARYTYSGEVFRRQEDDGNRANEYLQVGYEIFERDAPHEADAEVFALISSVLRGLPVRAATGDIGILMAAVEGLSTTERRKAALRRHIWRPRRFRALMERFSGRADVPASRVALLAAEDAFAEAGPAIGLRTRHEVEARIAALRKDEAAGPLSQGDVELMEAILAVQETLPNAVEQLSDIAVDMPAIADAVDGLAKRTRALAARGVDVAQLSFEASYGRASMEYYDGFVFGFYAEARADLPPVASGGRYDALTRQLGQGAEIPAVGGVVRPGLMLGLKEGTL</sequence>
<proteinExistence type="predicted"/>
<evidence type="ECO:0000256" key="2">
    <source>
        <dbReference type="ARBA" id="ARBA00017399"/>
    </source>
</evidence>
<feature type="binding site" evidence="3">
    <location>
        <position position="106"/>
    </location>
    <ligand>
        <name>L-histidine</name>
        <dbReference type="ChEBI" id="CHEBI:57595"/>
    </ligand>
</feature>
<accession>A0A1H3H2E2</accession>
<evidence type="ECO:0000256" key="3">
    <source>
        <dbReference type="PIRSR" id="PIRSR001549-1"/>
    </source>
</evidence>
<feature type="binding site" evidence="3">
    <location>
        <position position="299"/>
    </location>
    <ligand>
        <name>L-histidine</name>
        <dbReference type="ChEBI" id="CHEBI:57595"/>
    </ligand>
</feature>
<dbReference type="GO" id="GO:0006427">
    <property type="term" value="P:histidyl-tRNA aminoacylation"/>
    <property type="evidence" value="ECO:0007669"/>
    <property type="project" value="TreeGrafter"/>
</dbReference>
<keyword evidence="5" id="KW-0328">Glycosyltransferase</keyword>
<feature type="domain" description="Aminoacyl-transfer RNA synthetases class-II family profile" evidence="4">
    <location>
        <begin position="14"/>
        <end position="351"/>
    </location>
</feature>
<feature type="binding site" evidence="3">
    <location>
        <position position="92"/>
    </location>
    <ligand>
        <name>L-histidine</name>
        <dbReference type="ChEBI" id="CHEBI:57595"/>
    </ligand>
</feature>
<dbReference type="GO" id="GO:0016757">
    <property type="term" value="F:glycosyltransferase activity"/>
    <property type="evidence" value="ECO:0007669"/>
    <property type="project" value="UniProtKB-KW"/>
</dbReference>